<reference evidence="1 2" key="1">
    <citation type="submission" date="2014-10" db="EMBL/GenBank/DDBJ databases">
        <title>Draft genome of phytase producing Bacillus ginsengihumi strain M2.11.</title>
        <authorList>
            <person name="Toymentseva A."/>
            <person name="Boulygina E.A."/>
            <person name="Kazakov S.V."/>
            <person name="Kayumov I."/>
            <person name="Suleimanova A.D."/>
            <person name="Mardanova A.M."/>
            <person name="Maria S.N."/>
            <person name="Sergey M.Y."/>
            <person name="Sharipova M.R."/>
        </authorList>
    </citation>
    <scope>NUCLEOTIDE SEQUENCE [LARGE SCALE GENOMIC DNA]</scope>
    <source>
        <strain evidence="1 2">M2.11</strain>
    </source>
</reference>
<evidence type="ECO:0000313" key="2">
    <source>
        <dbReference type="Proteomes" id="UP000030588"/>
    </source>
</evidence>
<dbReference type="EMBL" id="JRUN01000036">
    <property type="protein sequence ID" value="KHD84969.1"/>
    <property type="molecule type" value="Genomic_DNA"/>
</dbReference>
<gene>
    <name evidence="1" type="ORF">NG54_12225</name>
</gene>
<accession>A0A0A6VEJ5</accession>
<dbReference type="Proteomes" id="UP000030588">
    <property type="component" value="Unassembled WGS sequence"/>
</dbReference>
<proteinExistence type="predicted"/>
<name>A0A0A6VEJ5_9BACI</name>
<protein>
    <submittedName>
        <fullName evidence="1">Uncharacterized protein</fullName>
    </submittedName>
</protein>
<organism evidence="1 2">
    <name type="scientific">Heyndrickxia ginsengihumi</name>
    <dbReference type="NCBI Taxonomy" id="363870"/>
    <lineage>
        <taxon>Bacteria</taxon>
        <taxon>Bacillati</taxon>
        <taxon>Bacillota</taxon>
        <taxon>Bacilli</taxon>
        <taxon>Bacillales</taxon>
        <taxon>Bacillaceae</taxon>
        <taxon>Heyndrickxia</taxon>
    </lineage>
</organism>
<sequence length="90" mass="10726">MEKYDHIDKENIPYTDFSNVETEKIFSFLKICRKGLMDLQEELIRLYKENLVRGKKAIDLIAPLIMNLNHFIKIYQGNIQAPILHMMTRQ</sequence>
<comment type="caution">
    <text evidence="1">The sequence shown here is derived from an EMBL/GenBank/DDBJ whole genome shotgun (WGS) entry which is preliminary data.</text>
</comment>
<dbReference type="AlphaFoldDB" id="A0A0A6VEJ5"/>
<evidence type="ECO:0000313" key="1">
    <source>
        <dbReference type="EMBL" id="KHD84969.1"/>
    </source>
</evidence>